<evidence type="ECO:0000256" key="1">
    <source>
        <dbReference type="SAM" id="Phobius"/>
    </source>
</evidence>
<gene>
    <name evidence="3" type="ORF">DM82_4546</name>
</gene>
<evidence type="ECO:0000259" key="2">
    <source>
        <dbReference type="Pfam" id="PF01757"/>
    </source>
</evidence>
<sequence>MAKVGYFNYAMNILWPLSAEEAFYLSFPVVCLLLRRRRYIVLFLCVPIVAGPIYRSLHAHDEIVALYGYGSCFDAIAMGCCAALLPLRRISRGRSRAIRAIAAAAIAVVYLCGPIMQNVVWGVSVVAFCTAILLYGVRDASHDDAGVPHAALRVIGWFGQRSYELYLFHIVVLGILREFVTRETIGVDAKPQWLIFYLGVSALVAALVFRCYSEPLNDAFRRGVARFSRDICRSDAHRGVRFFGRDRRLAAIGSLDARLRCGVLPRRRLRGSVEAGTPAGFAAS</sequence>
<dbReference type="Pfam" id="PF01757">
    <property type="entry name" value="Acyl_transf_3"/>
    <property type="match status" value="1"/>
</dbReference>
<reference evidence="3 4" key="1">
    <citation type="submission" date="2014-06" db="EMBL/GenBank/DDBJ databases">
        <authorList>
            <person name="Bishop-Lilly K.A."/>
            <person name="Broomall S.M."/>
            <person name="Chain P.S."/>
            <person name="Chertkov O."/>
            <person name="Coyne S.R."/>
            <person name="Daligault H.E."/>
            <person name="Davenport K.W."/>
            <person name="Erkkila T."/>
            <person name="Frey K.G."/>
            <person name="Gibbons H.S."/>
            <person name="Gu W."/>
            <person name="Jaissle J."/>
            <person name="Johnson S.L."/>
            <person name="Koroleva G.I."/>
            <person name="Ladner J.T."/>
            <person name="Lo C.-C."/>
            <person name="Minogue T.D."/>
            <person name="Munk C."/>
            <person name="Palacios G.F."/>
            <person name="Redden C.L."/>
            <person name="Rosenzweig C.N."/>
            <person name="Scholz M.B."/>
            <person name="Teshima H."/>
            <person name="Xu Y."/>
        </authorList>
    </citation>
    <scope>NUCLEOTIDE SEQUENCE [LARGE SCALE GENOMIC DNA]</scope>
    <source>
        <strain evidence="3 4">EO147</strain>
    </source>
</reference>
<feature type="domain" description="Acyltransferase 3" evidence="2">
    <location>
        <begin position="7"/>
        <end position="209"/>
    </location>
</feature>
<keyword evidence="1" id="KW-0812">Transmembrane</keyword>
<keyword evidence="3" id="KW-0808">Transferase</keyword>
<proteinExistence type="predicted"/>
<dbReference type="GO" id="GO:0016020">
    <property type="term" value="C:membrane"/>
    <property type="evidence" value="ECO:0007669"/>
    <property type="project" value="TreeGrafter"/>
</dbReference>
<feature type="transmembrane region" description="Helical" evidence="1">
    <location>
        <begin position="39"/>
        <end position="57"/>
    </location>
</feature>
<dbReference type="KEGG" id="bok:DM82_4546"/>
<dbReference type="InterPro" id="IPR002656">
    <property type="entry name" value="Acyl_transf_3_dom"/>
</dbReference>
<keyword evidence="4" id="KW-1185">Reference proteome</keyword>
<keyword evidence="3" id="KW-0012">Acyltransferase</keyword>
<dbReference type="AlphaFoldDB" id="A0AAI8BEM0"/>
<dbReference type="GO" id="GO:0016747">
    <property type="term" value="F:acyltransferase activity, transferring groups other than amino-acyl groups"/>
    <property type="evidence" value="ECO:0007669"/>
    <property type="project" value="InterPro"/>
</dbReference>
<feature type="transmembrane region" description="Helical" evidence="1">
    <location>
        <begin position="97"/>
        <end position="113"/>
    </location>
</feature>
<name>A0AAI8BEM0_9BURK</name>
<feature type="transmembrane region" description="Helical" evidence="1">
    <location>
        <begin position="192"/>
        <end position="212"/>
    </location>
</feature>
<keyword evidence="1" id="KW-0472">Membrane</keyword>
<dbReference type="EMBL" id="CP008727">
    <property type="protein sequence ID" value="AIO70748.1"/>
    <property type="molecule type" value="Genomic_DNA"/>
</dbReference>
<feature type="transmembrane region" description="Helical" evidence="1">
    <location>
        <begin position="119"/>
        <end position="137"/>
    </location>
</feature>
<dbReference type="GO" id="GO:0000271">
    <property type="term" value="P:polysaccharide biosynthetic process"/>
    <property type="evidence" value="ECO:0007669"/>
    <property type="project" value="TreeGrafter"/>
</dbReference>
<organism evidence="3 4">
    <name type="scientific">Burkholderia oklahomensis</name>
    <dbReference type="NCBI Taxonomy" id="342113"/>
    <lineage>
        <taxon>Bacteria</taxon>
        <taxon>Pseudomonadati</taxon>
        <taxon>Pseudomonadota</taxon>
        <taxon>Betaproteobacteria</taxon>
        <taxon>Burkholderiales</taxon>
        <taxon>Burkholderiaceae</taxon>
        <taxon>Burkholderia</taxon>
        <taxon>pseudomallei group</taxon>
    </lineage>
</organism>
<evidence type="ECO:0000313" key="3">
    <source>
        <dbReference type="EMBL" id="AIO70748.1"/>
    </source>
</evidence>
<dbReference type="PANTHER" id="PTHR23028">
    <property type="entry name" value="ACETYLTRANSFERASE"/>
    <property type="match status" value="1"/>
</dbReference>
<dbReference type="Proteomes" id="UP000029424">
    <property type="component" value="Chromosome 2"/>
</dbReference>
<dbReference type="InterPro" id="IPR050879">
    <property type="entry name" value="Acyltransferase_3"/>
</dbReference>
<protein>
    <submittedName>
        <fullName evidence="3">Acyltransferase family protein</fullName>
    </submittedName>
</protein>
<evidence type="ECO:0000313" key="4">
    <source>
        <dbReference type="Proteomes" id="UP000029424"/>
    </source>
</evidence>
<dbReference type="PANTHER" id="PTHR23028:SF53">
    <property type="entry name" value="ACYL_TRANSF_3 DOMAIN-CONTAINING PROTEIN"/>
    <property type="match status" value="1"/>
</dbReference>
<accession>A0AAI8BEM0</accession>
<feature type="transmembrane region" description="Helical" evidence="1">
    <location>
        <begin position="63"/>
        <end position="85"/>
    </location>
</feature>
<feature type="transmembrane region" description="Helical" evidence="1">
    <location>
        <begin position="13"/>
        <end position="34"/>
    </location>
</feature>
<keyword evidence="1" id="KW-1133">Transmembrane helix</keyword>
<feature type="transmembrane region" description="Helical" evidence="1">
    <location>
        <begin position="163"/>
        <end position="180"/>
    </location>
</feature>